<feature type="region of interest" description="Disordered" evidence="1">
    <location>
        <begin position="32"/>
        <end position="56"/>
    </location>
</feature>
<dbReference type="EMBL" id="BAAARW010000006">
    <property type="protein sequence ID" value="GAA2410928.1"/>
    <property type="molecule type" value="Genomic_DNA"/>
</dbReference>
<proteinExistence type="predicted"/>
<evidence type="ECO:0000313" key="3">
    <source>
        <dbReference type="Proteomes" id="UP001501231"/>
    </source>
</evidence>
<accession>A0ABP5VWH1</accession>
<evidence type="ECO:0000256" key="1">
    <source>
        <dbReference type="SAM" id="MobiDB-lite"/>
    </source>
</evidence>
<protein>
    <submittedName>
        <fullName evidence="2">Uncharacterized protein</fullName>
    </submittedName>
</protein>
<dbReference type="Proteomes" id="UP001501231">
    <property type="component" value="Unassembled WGS sequence"/>
</dbReference>
<sequence>MTGARAAVVAETVRTDGAEPAAKLLLDKIGRRSCGRAPAGPRPGRGRRPQLTPDQA</sequence>
<reference evidence="3" key="1">
    <citation type="journal article" date="2019" name="Int. J. Syst. Evol. Microbiol.">
        <title>The Global Catalogue of Microorganisms (GCM) 10K type strain sequencing project: providing services to taxonomists for standard genome sequencing and annotation.</title>
        <authorList>
            <consortium name="The Broad Institute Genomics Platform"/>
            <consortium name="The Broad Institute Genome Sequencing Center for Infectious Disease"/>
            <person name="Wu L."/>
            <person name="Ma J."/>
        </authorList>
    </citation>
    <scope>NUCLEOTIDE SEQUENCE [LARGE SCALE GENOMIC DNA]</scope>
    <source>
        <strain evidence="3">JCM 3325</strain>
    </source>
</reference>
<gene>
    <name evidence="2" type="ORF">GCM10010191_19910</name>
</gene>
<comment type="caution">
    <text evidence="2">The sequence shown here is derived from an EMBL/GenBank/DDBJ whole genome shotgun (WGS) entry which is preliminary data.</text>
</comment>
<keyword evidence="3" id="KW-1185">Reference proteome</keyword>
<organism evidence="2 3">
    <name type="scientific">Actinomadura vinacea</name>
    <dbReference type="NCBI Taxonomy" id="115336"/>
    <lineage>
        <taxon>Bacteria</taxon>
        <taxon>Bacillati</taxon>
        <taxon>Actinomycetota</taxon>
        <taxon>Actinomycetes</taxon>
        <taxon>Streptosporangiales</taxon>
        <taxon>Thermomonosporaceae</taxon>
        <taxon>Actinomadura</taxon>
    </lineage>
</organism>
<name>A0ABP5VWH1_9ACTN</name>
<evidence type="ECO:0000313" key="2">
    <source>
        <dbReference type="EMBL" id="GAA2410928.1"/>
    </source>
</evidence>